<evidence type="ECO:0000313" key="5">
    <source>
        <dbReference type="Proteomes" id="UP000249623"/>
    </source>
</evidence>
<dbReference type="InterPro" id="IPR003439">
    <property type="entry name" value="ABC_transporter-like_ATP-bd"/>
</dbReference>
<organism evidence="4 5">
    <name type="scientific">Streptococcus sanguinis</name>
    <dbReference type="NCBI Taxonomy" id="1305"/>
    <lineage>
        <taxon>Bacteria</taxon>
        <taxon>Bacillati</taxon>
        <taxon>Bacillota</taxon>
        <taxon>Bacilli</taxon>
        <taxon>Lactobacillales</taxon>
        <taxon>Streptococcaceae</taxon>
        <taxon>Streptococcus</taxon>
    </lineage>
</organism>
<protein>
    <submittedName>
        <fullName evidence="4">Multidrug resistance ABC transporter ATPase component</fullName>
        <ecNumber evidence="4">3.6.3.-</ecNumber>
    </submittedName>
</protein>
<dbReference type="PANTHER" id="PTHR43582:SF2">
    <property type="entry name" value="LINEARMYCIN RESISTANCE ATP-BINDING PROTEIN LNRL"/>
    <property type="match status" value="1"/>
</dbReference>
<dbReference type="Proteomes" id="UP000249623">
    <property type="component" value="Chromosome 1"/>
</dbReference>
<dbReference type="CDD" id="cd03263">
    <property type="entry name" value="ABC_subfamily_A"/>
    <property type="match status" value="1"/>
</dbReference>
<proteinExistence type="predicted"/>
<keyword evidence="1" id="KW-0547">Nucleotide-binding</keyword>
<dbReference type="EC" id="3.6.3.-" evidence="4"/>
<feature type="domain" description="ABC transporter" evidence="3">
    <location>
        <begin position="5"/>
        <end position="235"/>
    </location>
</feature>
<dbReference type="InterPro" id="IPR027417">
    <property type="entry name" value="P-loop_NTPase"/>
</dbReference>
<dbReference type="InterPro" id="IPR003593">
    <property type="entry name" value="AAA+_ATPase"/>
</dbReference>
<keyword evidence="4" id="KW-0378">Hydrolase</keyword>
<gene>
    <name evidence="4" type="primary">drrA_1</name>
    <name evidence="4" type="ORF">NCTC11085_01512</name>
</gene>
<dbReference type="SMART" id="SM00382">
    <property type="entry name" value="AAA"/>
    <property type="match status" value="1"/>
</dbReference>
<dbReference type="GO" id="GO:0016887">
    <property type="term" value="F:ATP hydrolysis activity"/>
    <property type="evidence" value="ECO:0007669"/>
    <property type="project" value="InterPro"/>
</dbReference>
<sequence>MENILQIENITKNYDGVAVVNNLSFSLKKGHILGFLGPNGAGKSTTINMISSLIGQDDGYIYYEEVPLEKCRKKFKSEIGVVPQSLAIYEDLTAYQNLKFFAELYGVPKDRVEEVCTYALNFVNLENVKYKKAQTFSGGMKRRLNIACSLVNSPKLIILDEPTVGIDPQSRNFILEAIKKLRDKGVSVIYTTHYMEEIEAIAEDVVIVDHGQKLIDDTLENIREKYSKQSIVSVRVDLFDQDLSEKILAISGVDSVSVDGKLIKISINTEVNNKVLNNITDLFNRNNSSILSIDSLNLNLEDIFLELTGKKLRD</sequence>
<reference evidence="4 5" key="1">
    <citation type="submission" date="2018-06" db="EMBL/GenBank/DDBJ databases">
        <authorList>
            <consortium name="Pathogen Informatics"/>
            <person name="Doyle S."/>
        </authorList>
    </citation>
    <scope>NUCLEOTIDE SEQUENCE [LARGE SCALE GENOMIC DNA]</scope>
    <source>
        <strain evidence="4 5">NCTC11085</strain>
    </source>
</reference>
<evidence type="ECO:0000313" key="4">
    <source>
        <dbReference type="EMBL" id="SQF35134.1"/>
    </source>
</evidence>
<dbReference type="InterPro" id="IPR017871">
    <property type="entry name" value="ABC_transporter-like_CS"/>
</dbReference>
<evidence type="ECO:0000256" key="1">
    <source>
        <dbReference type="ARBA" id="ARBA00022741"/>
    </source>
</evidence>
<dbReference type="EMBL" id="LS483346">
    <property type="protein sequence ID" value="SQF35134.1"/>
    <property type="molecule type" value="Genomic_DNA"/>
</dbReference>
<dbReference type="GO" id="GO:0005524">
    <property type="term" value="F:ATP binding"/>
    <property type="evidence" value="ECO:0007669"/>
    <property type="project" value="UniProtKB-KW"/>
</dbReference>
<dbReference type="Pfam" id="PF00005">
    <property type="entry name" value="ABC_tran"/>
    <property type="match status" value="1"/>
</dbReference>
<keyword evidence="2" id="KW-0067">ATP-binding</keyword>
<evidence type="ECO:0000259" key="3">
    <source>
        <dbReference type="PROSITE" id="PS50893"/>
    </source>
</evidence>
<accession>A0A2X3V1K8</accession>
<name>A0A2X3V1K8_STRSA</name>
<dbReference type="Gene3D" id="3.40.50.300">
    <property type="entry name" value="P-loop containing nucleotide triphosphate hydrolases"/>
    <property type="match status" value="1"/>
</dbReference>
<dbReference type="SUPFAM" id="SSF52540">
    <property type="entry name" value="P-loop containing nucleoside triphosphate hydrolases"/>
    <property type="match status" value="1"/>
</dbReference>
<dbReference type="AlphaFoldDB" id="A0A2X3V1K8"/>
<dbReference type="PROSITE" id="PS50893">
    <property type="entry name" value="ABC_TRANSPORTER_2"/>
    <property type="match status" value="1"/>
</dbReference>
<dbReference type="RefSeq" id="WP_032913816.1">
    <property type="nucleotide sequence ID" value="NZ_LS483346.1"/>
</dbReference>
<evidence type="ECO:0000256" key="2">
    <source>
        <dbReference type="ARBA" id="ARBA00022840"/>
    </source>
</evidence>
<dbReference type="PROSITE" id="PS00211">
    <property type="entry name" value="ABC_TRANSPORTER_1"/>
    <property type="match status" value="1"/>
</dbReference>
<dbReference type="PANTHER" id="PTHR43582">
    <property type="entry name" value="LINEARMYCIN RESISTANCE ATP-BINDING PROTEIN LNRL"/>
    <property type="match status" value="1"/>
</dbReference>